<dbReference type="SUPFAM" id="SSF55961">
    <property type="entry name" value="Bet v1-like"/>
    <property type="match status" value="1"/>
</dbReference>
<feature type="domain" description="Activator of Hsp90 ATPase homologue 1/2-like C-terminal" evidence="3">
    <location>
        <begin position="25"/>
        <end position="134"/>
    </location>
</feature>
<dbReference type="Pfam" id="PF08327">
    <property type="entry name" value="AHSA1"/>
    <property type="match status" value="1"/>
</dbReference>
<dbReference type="RefSeq" id="WP_344776717.1">
    <property type="nucleotide sequence ID" value="NZ_BAABAH010000011.1"/>
</dbReference>
<dbReference type="EMBL" id="BAABAH010000011">
    <property type="protein sequence ID" value="GAA3826108.1"/>
    <property type="molecule type" value="Genomic_DNA"/>
</dbReference>
<feature type="region of interest" description="Disordered" evidence="2">
    <location>
        <begin position="137"/>
        <end position="156"/>
    </location>
</feature>
<organism evidence="4 5">
    <name type="scientific">Nocardioides panacisoli</name>
    <dbReference type="NCBI Taxonomy" id="627624"/>
    <lineage>
        <taxon>Bacteria</taxon>
        <taxon>Bacillati</taxon>
        <taxon>Actinomycetota</taxon>
        <taxon>Actinomycetes</taxon>
        <taxon>Propionibacteriales</taxon>
        <taxon>Nocardioidaceae</taxon>
        <taxon>Nocardioides</taxon>
    </lineage>
</organism>
<reference evidence="5" key="1">
    <citation type="journal article" date="2019" name="Int. J. Syst. Evol. Microbiol.">
        <title>The Global Catalogue of Microorganisms (GCM) 10K type strain sequencing project: providing services to taxonomists for standard genome sequencing and annotation.</title>
        <authorList>
            <consortium name="The Broad Institute Genomics Platform"/>
            <consortium name="The Broad Institute Genome Sequencing Center for Infectious Disease"/>
            <person name="Wu L."/>
            <person name="Ma J."/>
        </authorList>
    </citation>
    <scope>NUCLEOTIDE SEQUENCE [LARGE SCALE GENOMIC DNA]</scope>
    <source>
        <strain evidence="5">JCM 16953</strain>
    </source>
</reference>
<proteinExistence type="inferred from homology"/>
<sequence length="175" mass="19462">MKMTGTMRSLDETRGAVRVEDVYDTDIDDLWHACTSPERLGRWLAQVSGDLRVGGAVHLVFTSTWTGPATVEACEAPHHLLLTTQPGTPDEAQIEAWLTTEGERTRLVVEERGLPVGGLHFYGAGWQVHLEDLGRSLNTGGPAHEDGWSDQEPASAWKERWEELTPVYEDALSRR</sequence>
<dbReference type="Proteomes" id="UP001501821">
    <property type="component" value="Unassembled WGS sequence"/>
</dbReference>
<gene>
    <name evidence="4" type="ORF">GCM10022242_29290</name>
</gene>
<evidence type="ECO:0000313" key="5">
    <source>
        <dbReference type="Proteomes" id="UP001501821"/>
    </source>
</evidence>
<comment type="caution">
    <text evidence="4">The sequence shown here is derived from an EMBL/GenBank/DDBJ whole genome shotgun (WGS) entry which is preliminary data.</text>
</comment>
<dbReference type="InterPro" id="IPR023393">
    <property type="entry name" value="START-like_dom_sf"/>
</dbReference>
<dbReference type="InterPro" id="IPR013538">
    <property type="entry name" value="ASHA1/2-like_C"/>
</dbReference>
<name>A0ABP7ITA9_9ACTN</name>
<dbReference type="CDD" id="cd08899">
    <property type="entry name" value="SRPBCC_CalC_Aha1-like_6"/>
    <property type="match status" value="1"/>
</dbReference>
<accession>A0ABP7ITA9</accession>
<protein>
    <recommendedName>
        <fullName evidence="3">Activator of Hsp90 ATPase homologue 1/2-like C-terminal domain-containing protein</fullName>
    </recommendedName>
</protein>
<evidence type="ECO:0000313" key="4">
    <source>
        <dbReference type="EMBL" id="GAA3826108.1"/>
    </source>
</evidence>
<evidence type="ECO:0000259" key="3">
    <source>
        <dbReference type="Pfam" id="PF08327"/>
    </source>
</evidence>
<keyword evidence="5" id="KW-1185">Reference proteome</keyword>
<evidence type="ECO:0000256" key="2">
    <source>
        <dbReference type="SAM" id="MobiDB-lite"/>
    </source>
</evidence>
<dbReference type="Gene3D" id="3.30.530.20">
    <property type="match status" value="1"/>
</dbReference>
<evidence type="ECO:0000256" key="1">
    <source>
        <dbReference type="ARBA" id="ARBA00006817"/>
    </source>
</evidence>
<comment type="similarity">
    <text evidence="1">Belongs to the AHA1 family.</text>
</comment>